<dbReference type="Proteomes" id="UP000244956">
    <property type="component" value="Unassembled WGS sequence"/>
</dbReference>
<reference evidence="1 2" key="1">
    <citation type="submission" date="2018-05" db="EMBL/GenBank/DDBJ databases">
        <title>Marinilabilia rubrum sp. nov., isolated from saltern sediment.</title>
        <authorList>
            <person name="Zhang R."/>
        </authorList>
    </citation>
    <scope>NUCLEOTIDE SEQUENCE [LARGE SCALE GENOMIC DNA]</scope>
    <source>
        <strain evidence="1 2">WTE16</strain>
    </source>
</reference>
<dbReference type="Pfam" id="PF14903">
    <property type="entry name" value="WG_beta_rep"/>
    <property type="match status" value="5"/>
</dbReference>
<dbReference type="SUPFAM" id="SSF69360">
    <property type="entry name" value="Cell wall binding repeat"/>
    <property type="match status" value="1"/>
</dbReference>
<dbReference type="RefSeq" id="WP_109264290.1">
    <property type="nucleotide sequence ID" value="NZ_QEWP01000006.1"/>
</dbReference>
<proteinExistence type="predicted"/>
<evidence type="ECO:0000313" key="2">
    <source>
        <dbReference type="Proteomes" id="UP000244956"/>
    </source>
</evidence>
<gene>
    <name evidence="1" type="ORF">DDZ16_08880</name>
</gene>
<dbReference type="OrthoDB" id="1114334at2"/>
<dbReference type="AlphaFoldDB" id="A0A2U2B9J7"/>
<name>A0A2U2B9J7_9BACT</name>
<sequence length="497" mass="56751">MRQIIITTVILILTVFISDAVSQNQKVDSVLQKYDRHWEMKPGVYRVMKDGHIGVADGKGREIVPCRFDQVWTPTKDNYIRVLLNMKTGLYHLEKGIILPAEYDQIWEFKNGLAKVMKGRKFGYVNSDGLMVIPTEYQHIWSPQNERLKVIKDGLTGYLSTSGEIIVPVIYQHIWDYKDGLARVIRDGKMGYVDEAGNEVVPPIYDQVWPFEDGKALVVNDGDYFKVNRQGKITNEAEAPEPVRKIEEKGAEQDDLPRISIKKDHIDIWHEGEGISFSERKKRRRYFNGHLAGAGIGMNGYFDADFQEELPEGYGFMELNQTKSLEVSVYPVQESLRLLGSWFGLTTGIGLQYNNYRFNLEQYSDIDEPGRIWFPEIEPDASISKSKLMILHVNVPLLAEIQIPDRYGSDAFYISGGVVGGVRVQSHTKVVFSNDDGEQKKKKRGDMGLPTFRYGFMARAGYGNFSLYGTYYPEPMFKEGEGPELYPFSVGIMFIFD</sequence>
<comment type="caution">
    <text evidence="1">The sequence shown here is derived from an EMBL/GenBank/DDBJ whole genome shotgun (WGS) entry which is preliminary data.</text>
</comment>
<dbReference type="PANTHER" id="PTHR37841">
    <property type="entry name" value="GLR2918 PROTEIN"/>
    <property type="match status" value="1"/>
</dbReference>
<organism evidence="1 2">
    <name type="scientific">Marinilabilia rubra</name>
    <dbReference type="NCBI Taxonomy" id="2162893"/>
    <lineage>
        <taxon>Bacteria</taxon>
        <taxon>Pseudomonadati</taxon>
        <taxon>Bacteroidota</taxon>
        <taxon>Bacteroidia</taxon>
        <taxon>Marinilabiliales</taxon>
        <taxon>Marinilabiliaceae</taxon>
        <taxon>Marinilabilia</taxon>
    </lineage>
</organism>
<keyword evidence="2" id="KW-1185">Reference proteome</keyword>
<dbReference type="EMBL" id="QEWP01000006">
    <property type="protein sequence ID" value="PWD99751.1"/>
    <property type="molecule type" value="Genomic_DNA"/>
</dbReference>
<accession>A0A2U2B9J7</accession>
<dbReference type="InterPro" id="IPR032774">
    <property type="entry name" value="WG_beta_rep"/>
</dbReference>
<dbReference type="PANTHER" id="PTHR37841:SF1">
    <property type="entry name" value="DUF3298 DOMAIN-CONTAINING PROTEIN"/>
    <property type="match status" value="1"/>
</dbReference>
<evidence type="ECO:0000313" key="1">
    <source>
        <dbReference type="EMBL" id="PWD99751.1"/>
    </source>
</evidence>
<protein>
    <submittedName>
        <fullName evidence="1">Uncharacterized protein</fullName>
    </submittedName>
</protein>